<dbReference type="OrthoDB" id="431894at2759"/>
<sequence length="758" mass="81571">MLCARIVSQQHEMPSATTTQYAPAPPASSLRAHHPLNGGSALPHQLGQAPGPATEPTVGSRGAAPAKHGQGTLVGDTRVEQGVVAFTSRGFGDRPVSYPEHLRILLDDEEDAPPLAQLQWSGLGGSAGGLGPPTQDSGGRLVAFRKPNGALVVSDVFRRLVGRVLAKHAASEFRERGTMLRAQSAPPLRWAVLLVRAKAADGIYIVSPHERIRDLSDALSVALWDRPKSSRVGQHATLSYLEIDPVKEVAASVERLRAKLHEVMTAILTSSPLTKKVIQAKTRPSVGLRLVDQNWHSPVHRFLERRRAYADLAVTAQAQLRFFPVVFVTPSPHHAELEVFVYSHGEGGEQGDPLMPALFALALAPAPRSFQEELHPGEHVRGPFSRPPLGLVTPPCPHKTVVCVSFAAPLGTDEYVAAQLQHLSVQHRALLQLLPGIHDLQVSWLLLLFSASPRVHYCPRLLPPALTAVFAAEHDRDILCCLAQLLHIVPGTADPLPQSAAARANLSLRYGGLGLRSAAEHAPAVYFASWAASRGWQRPASRAIDDSALLLRRLRLPLPLDAAACRCRRLGDPFHRAACSRSGILCSRGLLFERAAALVSREAGATVACNVLVRDLNIHPERLDDRRIEVIANGLPLWGGAQLAVDTTLVSLVDAGAARRHQRQAALSEASQFVRLLARCRARAVPRPLRPATIAAFTSRWSALLAFSAARAFGASLLGISLPGAANVDSDQPLLSEVLASTRFDEAPPVASRVPPRP</sequence>
<protein>
    <submittedName>
        <fullName evidence="2">Uncharacterized protein</fullName>
    </submittedName>
</protein>
<keyword evidence="3" id="KW-1185">Reference proteome</keyword>
<dbReference type="Proteomes" id="UP000186817">
    <property type="component" value="Unassembled WGS sequence"/>
</dbReference>
<feature type="region of interest" description="Disordered" evidence="1">
    <location>
        <begin position="7"/>
        <end position="76"/>
    </location>
</feature>
<dbReference type="EMBL" id="LSRX01001377">
    <property type="protein sequence ID" value="OLP80459.1"/>
    <property type="molecule type" value="Genomic_DNA"/>
</dbReference>
<organism evidence="2 3">
    <name type="scientific">Symbiodinium microadriaticum</name>
    <name type="common">Dinoflagellate</name>
    <name type="synonym">Zooxanthella microadriatica</name>
    <dbReference type="NCBI Taxonomy" id="2951"/>
    <lineage>
        <taxon>Eukaryota</taxon>
        <taxon>Sar</taxon>
        <taxon>Alveolata</taxon>
        <taxon>Dinophyceae</taxon>
        <taxon>Suessiales</taxon>
        <taxon>Symbiodiniaceae</taxon>
        <taxon>Symbiodinium</taxon>
    </lineage>
</organism>
<gene>
    <name evidence="2" type="ORF">AK812_SmicGene39130</name>
</gene>
<proteinExistence type="predicted"/>
<reference evidence="2 3" key="1">
    <citation type="submission" date="2016-02" db="EMBL/GenBank/DDBJ databases">
        <title>Genome analysis of coral dinoflagellate symbionts highlights evolutionary adaptations to a symbiotic lifestyle.</title>
        <authorList>
            <person name="Aranda M."/>
            <person name="Li Y."/>
            <person name="Liew Y.J."/>
            <person name="Baumgarten S."/>
            <person name="Simakov O."/>
            <person name="Wilson M."/>
            <person name="Piel J."/>
            <person name="Ashoor H."/>
            <person name="Bougouffa S."/>
            <person name="Bajic V.B."/>
            <person name="Ryu T."/>
            <person name="Ravasi T."/>
            <person name="Bayer T."/>
            <person name="Micklem G."/>
            <person name="Kim H."/>
            <person name="Bhak J."/>
            <person name="Lajeunesse T.C."/>
            <person name="Voolstra C.R."/>
        </authorList>
    </citation>
    <scope>NUCLEOTIDE SEQUENCE [LARGE SCALE GENOMIC DNA]</scope>
    <source>
        <strain evidence="2 3">CCMP2467</strain>
    </source>
</reference>
<evidence type="ECO:0000256" key="1">
    <source>
        <dbReference type="SAM" id="MobiDB-lite"/>
    </source>
</evidence>
<comment type="caution">
    <text evidence="2">The sequence shown here is derived from an EMBL/GenBank/DDBJ whole genome shotgun (WGS) entry which is preliminary data.</text>
</comment>
<dbReference type="AlphaFoldDB" id="A0A1Q9CC07"/>
<evidence type="ECO:0000313" key="2">
    <source>
        <dbReference type="EMBL" id="OLP80459.1"/>
    </source>
</evidence>
<evidence type="ECO:0000313" key="3">
    <source>
        <dbReference type="Proteomes" id="UP000186817"/>
    </source>
</evidence>
<name>A0A1Q9CC07_SYMMI</name>
<accession>A0A1Q9CC07</accession>